<dbReference type="PANTHER" id="PTHR43827:SF3">
    <property type="entry name" value="NADP-DEPENDENT OXIDOREDUCTASE DOMAIN-CONTAINING PROTEIN"/>
    <property type="match status" value="1"/>
</dbReference>
<dbReference type="PANTHER" id="PTHR43827">
    <property type="entry name" value="2,5-DIKETO-D-GLUCONIC ACID REDUCTASE"/>
    <property type="match status" value="1"/>
</dbReference>
<dbReference type="STRING" id="1167632.GCA_000286335_02571"/>
<dbReference type="EMBL" id="PZFK01000004">
    <property type="protein sequence ID" value="PTI30597.1"/>
    <property type="molecule type" value="Genomic_DNA"/>
</dbReference>
<organism evidence="8 9">
    <name type="scientific">Mammaliicoccus vitulinus</name>
    <dbReference type="NCBI Taxonomy" id="71237"/>
    <lineage>
        <taxon>Bacteria</taxon>
        <taxon>Bacillati</taxon>
        <taxon>Bacillota</taxon>
        <taxon>Bacilli</taxon>
        <taxon>Bacillales</taxon>
        <taxon>Staphylococcaceae</taxon>
        <taxon>Mammaliicoccus</taxon>
    </lineage>
</organism>
<protein>
    <submittedName>
        <fullName evidence="8">Aldo/keto reductase</fullName>
    </submittedName>
</protein>
<dbReference type="Pfam" id="PF00248">
    <property type="entry name" value="Aldo_ket_red"/>
    <property type="match status" value="1"/>
</dbReference>
<dbReference type="Proteomes" id="UP000241209">
    <property type="component" value="Unassembled WGS sequence"/>
</dbReference>
<dbReference type="InterPro" id="IPR036812">
    <property type="entry name" value="NAD(P)_OxRdtase_dom_sf"/>
</dbReference>
<comment type="caution">
    <text evidence="8">The sequence shown here is derived from an EMBL/GenBank/DDBJ whole genome shotgun (WGS) entry which is preliminary data.</text>
</comment>
<feature type="site" description="Lowers pKa of active site Tyr" evidence="6">
    <location>
        <position position="71"/>
    </location>
</feature>
<dbReference type="InterPro" id="IPR020471">
    <property type="entry name" value="AKR"/>
</dbReference>
<dbReference type="Gene3D" id="3.20.20.100">
    <property type="entry name" value="NADP-dependent oxidoreductase domain"/>
    <property type="match status" value="1"/>
</dbReference>
<dbReference type="GO" id="GO:0016616">
    <property type="term" value="F:oxidoreductase activity, acting on the CH-OH group of donors, NAD or NADP as acceptor"/>
    <property type="evidence" value="ECO:0007669"/>
    <property type="project" value="UniProtKB-ARBA"/>
</dbReference>
<evidence type="ECO:0000256" key="4">
    <source>
        <dbReference type="PIRSR" id="PIRSR000097-1"/>
    </source>
</evidence>
<feature type="domain" description="NADP-dependent oxidoreductase" evidence="7">
    <location>
        <begin position="19"/>
        <end position="256"/>
    </location>
</feature>
<evidence type="ECO:0000256" key="6">
    <source>
        <dbReference type="PIRSR" id="PIRSR000097-3"/>
    </source>
</evidence>
<dbReference type="OrthoDB" id="9804790at2"/>
<evidence type="ECO:0000259" key="7">
    <source>
        <dbReference type="Pfam" id="PF00248"/>
    </source>
</evidence>
<dbReference type="InterPro" id="IPR018170">
    <property type="entry name" value="Aldo/ket_reductase_CS"/>
</dbReference>
<evidence type="ECO:0000256" key="3">
    <source>
        <dbReference type="ARBA" id="ARBA00023002"/>
    </source>
</evidence>
<evidence type="ECO:0000256" key="2">
    <source>
        <dbReference type="ARBA" id="ARBA00022857"/>
    </source>
</evidence>
<dbReference type="RefSeq" id="WP_107556680.1">
    <property type="nucleotide sequence ID" value="NZ_PZFF01000048.1"/>
</dbReference>
<dbReference type="InterPro" id="IPR023210">
    <property type="entry name" value="NADP_OxRdtase_dom"/>
</dbReference>
<evidence type="ECO:0000256" key="1">
    <source>
        <dbReference type="ARBA" id="ARBA00007905"/>
    </source>
</evidence>
<reference evidence="8 9" key="1">
    <citation type="journal article" date="2016" name="Front. Microbiol.">
        <title>Comprehensive Phylogenetic Analysis of Bovine Non-aureus Staphylococci Species Based on Whole-Genome Sequencing.</title>
        <authorList>
            <person name="Naushad S."/>
            <person name="Barkema H.W."/>
            <person name="Luby C."/>
            <person name="Condas L.A."/>
            <person name="Nobrega D.B."/>
            <person name="Carson D.A."/>
            <person name="De Buck J."/>
        </authorList>
    </citation>
    <scope>NUCLEOTIDE SEQUENCE [LARGE SCALE GENOMIC DNA]</scope>
    <source>
        <strain evidence="8 9">SNUC 2204</strain>
    </source>
</reference>
<dbReference type="CDD" id="cd19071">
    <property type="entry name" value="AKR_AKR1-5-like"/>
    <property type="match status" value="1"/>
</dbReference>
<evidence type="ECO:0000313" key="8">
    <source>
        <dbReference type="EMBL" id="PTI30597.1"/>
    </source>
</evidence>
<feature type="binding site" evidence="5">
    <location>
        <position position="104"/>
    </location>
    <ligand>
        <name>substrate</name>
    </ligand>
</feature>
<evidence type="ECO:0000256" key="5">
    <source>
        <dbReference type="PIRSR" id="PIRSR000097-2"/>
    </source>
</evidence>
<dbReference type="PIRSF" id="PIRSF000097">
    <property type="entry name" value="AKR"/>
    <property type="match status" value="1"/>
</dbReference>
<feature type="active site" description="Proton donor" evidence="4">
    <location>
        <position position="46"/>
    </location>
</feature>
<dbReference type="SUPFAM" id="SSF51430">
    <property type="entry name" value="NAD(P)-linked oxidoreductase"/>
    <property type="match status" value="1"/>
</dbReference>
<dbReference type="PRINTS" id="PR00069">
    <property type="entry name" value="ALDKETRDTASE"/>
</dbReference>
<accession>A0A2T4PVW5</accession>
<sequence>MVKLNNNVDIPELGLGVYKISEDDVERVVNTAIEAGYRAIDTAWFYKNEKALGHALNKIDIAREELFITTKLWNDFQGYDETIKAFNDSLESLQLKYIDMYLIHWPCPEDNLFVETYQALEKLYKEGKIKAIGVCNFKEHHLEKLLAETEVVPAVNQVEFHPKFNQKELQTYCESKGIKVMAWSPLMRGGEWLDNPVLKNIAEKYNKTVAQVIIKWHIQQDRLVIPKSQNDNRIRENFDVFNFELSDEDITEIDNLHTNERQFRDPDDVKIGDMK</sequence>
<dbReference type="PROSITE" id="PS00062">
    <property type="entry name" value="ALDOKETO_REDUCTASE_2"/>
    <property type="match status" value="1"/>
</dbReference>
<name>A0A2T4PVW5_9STAP</name>
<gene>
    <name evidence="8" type="ORF">BU072_02585</name>
</gene>
<dbReference type="PROSITE" id="PS00798">
    <property type="entry name" value="ALDOKETO_REDUCTASE_1"/>
    <property type="match status" value="1"/>
</dbReference>
<dbReference type="FunFam" id="3.20.20.100:FF:000015">
    <property type="entry name" value="Oxidoreductase, aldo/keto reductase family"/>
    <property type="match status" value="1"/>
</dbReference>
<keyword evidence="2" id="KW-0521">NADP</keyword>
<dbReference type="AlphaFoldDB" id="A0A2T4PVW5"/>
<proteinExistence type="inferred from homology"/>
<comment type="similarity">
    <text evidence="1">Belongs to the aldo/keto reductase family.</text>
</comment>
<keyword evidence="3" id="KW-0560">Oxidoreductase</keyword>
<evidence type="ECO:0000313" key="9">
    <source>
        <dbReference type="Proteomes" id="UP000241209"/>
    </source>
</evidence>